<feature type="domain" description="FeoB-type G" evidence="17">
    <location>
        <begin position="4"/>
        <end position="166"/>
    </location>
</feature>
<feature type="transmembrane region" description="Helical" evidence="16">
    <location>
        <begin position="425"/>
        <end position="449"/>
    </location>
</feature>
<organism evidence="18 19">
    <name type="scientific">Campylobacter hyointestinalis</name>
    <dbReference type="NCBI Taxonomy" id="198"/>
    <lineage>
        <taxon>Bacteria</taxon>
        <taxon>Pseudomonadati</taxon>
        <taxon>Campylobacterota</taxon>
        <taxon>Epsilonproteobacteria</taxon>
        <taxon>Campylobacterales</taxon>
        <taxon>Campylobacteraceae</taxon>
        <taxon>Campylobacter</taxon>
    </lineage>
</organism>
<feature type="transmembrane region" description="Helical" evidence="16">
    <location>
        <begin position="461"/>
        <end position="482"/>
    </location>
</feature>
<dbReference type="InterPro" id="IPR050860">
    <property type="entry name" value="FeoB_GTPase"/>
</dbReference>
<feature type="binding site" evidence="15">
    <location>
        <position position="26"/>
    </location>
    <ligand>
        <name>Mg(2+)</name>
        <dbReference type="ChEBI" id="CHEBI:18420"/>
        <label>2</label>
    </ligand>
</feature>
<evidence type="ECO:0000256" key="7">
    <source>
        <dbReference type="ARBA" id="ARBA00022989"/>
    </source>
</evidence>
<evidence type="ECO:0000256" key="2">
    <source>
        <dbReference type="ARBA" id="ARBA00022448"/>
    </source>
</evidence>
<dbReference type="GO" id="GO:0005525">
    <property type="term" value="F:GTP binding"/>
    <property type="evidence" value="ECO:0007669"/>
    <property type="project" value="UniProtKB-KW"/>
</dbReference>
<evidence type="ECO:0000256" key="13">
    <source>
        <dbReference type="NCBIfam" id="TIGR00437"/>
    </source>
</evidence>
<evidence type="ECO:0000256" key="8">
    <source>
        <dbReference type="ARBA" id="ARBA00023004"/>
    </source>
</evidence>
<dbReference type="NCBIfam" id="TIGR00437">
    <property type="entry name" value="feoB"/>
    <property type="match status" value="1"/>
</dbReference>
<evidence type="ECO:0000256" key="10">
    <source>
        <dbReference type="ARBA" id="ARBA00023134"/>
    </source>
</evidence>
<dbReference type="SUPFAM" id="SSF52540">
    <property type="entry name" value="P-loop containing nucleoside triphosphate hydrolases"/>
    <property type="match status" value="1"/>
</dbReference>
<dbReference type="GO" id="GO:0015093">
    <property type="term" value="F:ferrous iron transmembrane transporter activity"/>
    <property type="evidence" value="ECO:0007669"/>
    <property type="project" value="UniProtKB-UniRule"/>
</dbReference>
<feature type="transmembrane region" description="Helical" evidence="16">
    <location>
        <begin position="391"/>
        <end position="413"/>
    </location>
</feature>
<evidence type="ECO:0000256" key="1">
    <source>
        <dbReference type="ARBA" id="ARBA00004651"/>
    </source>
</evidence>
<keyword evidence="2 16" id="KW-0813">Transport</keyword>
<dbReference type="InterPro" id="IPR041069">
    <property type="entry name" value="FeoB_Cyto"/>
</dbReference>
<sequence>MKKEFIVALVGQPNVGKSQLLSSISGANLKIGNFAGVTVDKYEATLVKGDIILNFIDLPGLYSLDDFSKDESVAKDFLMKSKYDMILNVVDSTNLERNLFLTSELMALCKKMVVALNMDDEAKSEGIEIDDKQLSSILNIPAVKVSSVKKTNFSNLLDTIIDVLSKPYTPNKLKFSDQIEEELIYLAQKIDEANFKKDEICSRQAAILFLLEDKKFYTMSHEDPKMLFLIPEIKKVFDNIKQKTQNSSIEDVLIDEYHSFAKGAALETQNIKAQKSTDITKKIDSILIHRFFGLPIFLFFMWLLFQATFTLGEVPMQYIEMVFAWFGDSVAANLNDDMLKSIIVDGIIAGVGTVILFLPNIIILFLGIALLETTGYMARVAFLLDGFFHKFGLHGKSFIPLVTGFGCSIPAYMAARTLKSQKDRLLTMFIIGFMSCGARLPVYVLFAGAFFKPENAGNVLFFIYISGALLGLIAAKVLRILVFKGDDEPFVMEMPKYRLPSVKLIWLTIYSKSMMYLKKAGTFILAASILVWFVSTFPQNPNIEEKYQQQIQLASSDELKLELTHQKDQELMENTYLGMFGKAIEPVFAPLGFNWKMSVATVSGLAAKEVIVSTLGVLYSLGGEVSENNTTLQQTLAKNIPFASAMAFIVFVMVYLPCLAATAVFSKEAESKKYTFYLITFTFCTAWVLSFATYKVIVFLNIT</sequence>
<evidence type="ECO:0000313" key="18">
    <source>
        <dbReference type="EMBL" id="TWO20899.1"/>
    </source>
</evidence>
<keyword evidence="15" id="KW-0460">Magnesium</keyword>
<keyword evidence="7 16" id="KW-1133">Transmembrane helix</keyword>
<proteinExistence type="inferred from homology"/>
<dbReference type="EMBL" id="VOAP01000011">
    <property type="protein sequence ID" value="TWO20899.1"/>
    <property type="molecule type" value="Genomic_DNA"/>
</dbReference>
<keyword evidence="3" id="KW-1003">Cell membrane</keyword>
<dbReference type="Pfam" id="PF07670">
    <property type="entry name" value="Gate"/>
    <property type="match status" value="2"/>
</dbReference>
<dbReference type="Proteomes" id="UP000321812">
    <property type="component" value="Unassembled WGS sequence"/>
</dbReference>
<evidence type="ECO:0000256" key="5">
    <source>
        <dbReference type="ARBA" id="ARBA00022692"/>
    </source>
</evidence>
<dbReference type="PANTHER" id="PTHR43185:SF1">
    <property type="entry name" value="FE(2+) TRANSPORTER FEOB"/>
    <property type="match status" value="1"/>
</dbReference>
<keyword evidence="8 16" id="KW-0408">Iron</keyword>
<comment type="function">
    <text evidence="16">Probable transporter of a GTP-driven Fe(2+) uptake system.</text>
</comment>
<evidence type="ECO:0000256" key="12">
    <source>
        <dbReference type="ARBA" id="ARBA00031200"/>
    </source>
</evidence>
<keyword evidence="6 14" id="KW-0547">Nucleotide-binding</keyword>
<keyword evidence="10 14" id="KW-0342">GTP-binding</keyword>
<evidence type="ECO:0000256" key="3">
    <source>
        <dbReference type="ARBA" id="ARBA00022475"/>
    </source>
</evidence>
<evidence type="ECO:0000256" key="15">
    <source>
        <dbReference type="PIRSR" id="PIRSR603373-2"/>
    </source>
</evidence>
<evidence type="ECO:0000256" key="14">
    <source>
        <dbReference type="PIRSR" id="PIRSR603373-1"/>
    </source>
</evidence>
<feature type="transmembrane region" description="Helical" evidence="16">
    <location>
        <begin position="642"/>
        <end position="665"/>
    </location>
</feature>
<dbReference type="PANTHER" id="PTHR43185">
    <property type="entry name" value="FERROUS IRON TRANSPORT PROTEIN B"/>
    <property type="match status" value="1"/>
</dbReference>
<feature type="transmembrane region" description="Helical" evidence="16">
    <location>
        <begin position="291"/>
        <end position="309"/>
    </location>
</feature>
<dbReference type="Pfam" id="PF17910">
    <property type="entry name" value="FeoB_Cyto"/>
    <property type="match status" value="1"/>
</dbReference>
<feature type="binding site" evidence="14">
    <location>
        <begin position="117"/>
        <end position="120"/>
    </location>
    <ligand>
        <name>GTP</name>
        <dbReference type="ChEBI" id="CHEBI:37565"/>
        <label>1</label>
    </ligand>
</feature>
<comment type="subcellular location">
    <subcellularLocation>
        <location evidence="16">Cell inner membrane</location>
        <topology evidence="16">Multi-pass membrane protein</topology>
    </subcellularLocation>
    <subcellularLocation>
        <location evidence="1">Cell membrane</location>
        <topology evidence="1">Multi-pass membrane protein</topology>
    </subcellularLocation>
</comment>
<evidence type="ECO:0000313" key="19">
    <source>
        <dbReference type="Proteomes" id="UP000321812"/>
    </source>
</evidence>
<comment type="caution">
    <text evidence="18">The sequence shown here is derived from an EMBL/GenBank/DDBJ whole genome shotgun (WGS) entry which is preliminary data.</text>
</comment>
<feature type="binding site" evidence="15">
    <location>
        <position position="23"/>
    </location>
    <ligand>
        <name>Mg(2+)</name>
        <dbReference type="ChEBI" id="CHEBI:18420"/>
        <label>2</label>
    </ligand>
</feature>
<dbReference type="Pfam" id="PF02421">
    <property type="entry name" value="FeoB_N"/>
    <property type="match status" value="1"/>
</dbReference>
<keyword evidence="11 16" id="KW-0472">Membrane</keyword>
<dbReference type="InterPro" id="IPR030389">
    <property type="entry name" value="G_FEOB_dom"/>
</dbReference>
<keyword evidence="9" id="KW-0406">Ion transport</keyword>
<dbReference type="InterPro" id="IPR011642">
    <property type="entry name" value="Gate_dom"/>
</dbReference>
<keyword evidence="15" id="KW-0479">Metal-binding</keyword>
<gene>
    <name evidence="18" type="primary">feoB</name>
    <name evidence="18" type="ORF">YZ82_03655</name>
</gene>
<dbReference type="Gene3D" id="3.40.50.300">
    <property type="entry name" value="P-loop containing nucleotide triphosphate hydrolases"/>
    <property type="match status" value="1"/>
</dbReference>
<keyword evidence="4 16" id="KW-0410">Iron transport</keyword>
<name>A0A562XFJ8_CAMHY</name>
<dbReference type="InterPro" id="IPR027417">
    <property type="entry name" value="P-loop_NTPase"/>
</dbReference>
<feature type="transmembrane region" description="Helical" evidence="16">
    <location>
        <begin position="677"/>
        <end position="702"/>
    </location>
</feature>
<dbReference type="PROSITE" id="PS51711">
    <property type="entry name" value="G_FEOB"/>
    <property type="match status" value="1"/>
</dbReference>
<dbReference type="RefSeq" id="WP_147497123.1">
    <property type="nucleotide sequence ID" value="NZ_VOAP01000011.1"/>
</dbReference>
<evidence type="ECO:0000256" key="9">
    <source>
        <dbReference type="ARBA" id="ARBA00023065"/>
    </source>
</evidence>
<feature type="binding site" evidence="14">
    <location>
        <begin position="57"/>
        <end position="60"/>
    </location>
    <ligand>
        <name>GTP</name>
        <dbReference type="ChEBI" id="CHEBI:37565"/>
        <label>1</label>
    </ligand>
</feature>
<dbReference type="CDD" id="cd01879">
    <property type="entry name" value="FeoB"/>
    <property type="match status" value="1"/>
</dbReference>
<reference evidence="18 19" key="1">
    <citation type="submission" date="2019-07" db="EMBL/GenBank/DDBJ databases">
        <title>Rapid identification of Enteric Bacteria from Whole Genome Sequences (WGS) using Average Nucleotide Identity (ANI).</title>
        <authorList>
            <person name="Lane C."/>
        </authorList>
    </citation>
    <scope>NUCLEOTIDE SEQUENCE [LARGE SCALE GENOMIC DNA]</scope>
    <source>
        <strain evidence="18 19">D2411</strain>
    </source>
</reference>
<dbReference type="InterPro" id="IPR011640">
    <property type="entry name" value="Fe2_transport_prot_B_C"/>
</dbReference>
<feature type="binding site" evidence="14">
    <location>
        <begin position="11"/>
        <end position="18"/>
    </location>
    <ligand>
        <name>GTP</name>
        <dbReference type="ChEBI" id="CHEBI:37565"/>
        <label>1</label>
    </ligand>
</feature>
<comment type="similarity">
    <text evidence="16">Belongs to the TRAFAC class TrmE-Era-EngA-EngB-Septin-like GTPase superfamily. FeoB GTPase (TC 9.A.8) family.</text>
</comment>
<evidence type="ECO:0000256" key="6">
    <source>
        <dbReference type="ARBA" id="ARBA00022741"/>
    </source>
</evidence>
<feature type="transmembrane region" description="Helical" evidence="16">
    <location>
        <begin position="520"/>
        <end position="537"/>
    </location>
</feature>
<feature type="transmembrane region" description="Helical" evidence="16">
    <location>
        <begin position="346"/>
        <end position="371"/>
    </location>
</feature>
<evidence type="ECO:0000256" key="16">
    <source>
        <dbReference type="RuleBase" id="RU362098"/>
    </source>
</evidence>
<accession>A0A562XFJ8</accession>
<dbReference type="GO" id="GO:0005886">
    <property type="term" value="C:plasma membrane"/>
    <property type="evidence" value="ECO:0007669"/>
    <property type="project" value="UniProtKB-SubCell"/>
</dbReference>
<protein>
    <recommendedName>
        <fullName evidence="12 13">Ferrous iron transport protein B</fullName>
    </recommendedName>
</protein>
<dbReference type="GO" id="GO:0046872">
    <property type="term" value="F:metal ion binding"/>
    <property type="evidence" value="ECO:0007669"/>
    <property type="project" value="UniProtKB-KW"/>
</dbReference>
<dbReference type="Pfam" id="PF07664">
    <property type="entry name" value="FeoB_C"/>
    <property type="match status" value="1"/>
</dbReference>
<dbReference type="InterPro" id="IPR006073">
    <property type="entry name" value="GTP-bd"/>
</dbReference>
<feature type="binding site" evidence="15">
    <location>
        <position position="25"/>
    </location>
    <ligand>
        <name>Mg(2+)</name>
        <dbReference type="ChEBI" id="CHEBI:18420"/>
        <label>2</label>
    </ligand>
</feature>
<feature type="binding site" evidence="14">
    <location>
        <begin position="36"/>
        <end position="40"/>
    </location>
    <ligand>
        <name>GTP</name>
        <dbReference type="ChEBI" id="CHEBI:37565"/>
        <label>1</label>
    </ligand>
</feature>
<keyword evidence="5 16" id="KW-0812">Transmembrane</keyword>
<dbReference type="PRINTS" id="PR00326">
    <property type="entry name" value="GTP1OBG"/>
</dbReference>
<evidence type="ECO:0000256" key="11">
    <source>
        <dbReference type="ARBA" id="ARBA00023136"/>
    </source>
</evidence>
<evidence type="ECO:0000256" key="4">
    <source>
        <dbReference type="ARBA" id="ARBA00022496"/>
    </source>
</evidence>
<evidence type="ECO:0000259" key="17">
    <source>
        <dbReference type="PROSITE" id="PS51711"/>
    </source>
</evidence>
<dbReference type="InterPro" id="IPR003373">
    <property type="entry name" value="Fe2_transport_prot-B"/>
</dbReference>
<dbReference type="AlphaFoldDB" id="A0A562XFJ8"/>